<accession>A0A5D4M363</accession>
<dbReference type="InterPro" id="IPR008979">
    <property type="entry name" value="Galactose-bd-like_sf"/>
</dbReference>
<name>A0A5D4M363_9BACI</name>
<dbReference type="AlphaFoldDB" id="A0A5D4M363"/>
<dbReference type="SUPFAM" id="SSF49785">
    <property type="entry name" value="Galactose-binding domain-like"/>
    <property type="match status" value="1"/>
</dbReference>
<evidence type="ECO:0000313" key="3">
    <source>
        <dbReference type="Proteomes" id="UP000325182"/>
    </source>
</evidence>
<proteinExistence type="predicted"/>
<dbReference type="Proteomes" id="UP000325182">
    <property type="component" value="Unassembled WGS sequence"/>
</dbReference>
<evidence type="ECO:0000313" key="2">
    <source>
        <dbReference type="EMBL" id="TYR95733.1"/>
    </source>
</evidence>
<sequence>MGAFIKKQFGFTEEGTKEVEVFATESELQSITGEEGKLYLTKDTSKLFYWDTVTTTFKESSQTVVTTEVIYFDLETDLLAATGEEGKLYLAKDTKKLYFWDVVHGAMIESGTAHSTEYSNGGTINGNLYVEGNLFGKGRTIFSAGTAHDPNEIEGVLRIVSDGPDANTGIFLSYFPPEATNTNNNTANKLSITGKFAGPLDEFKVVAKKATLLDGEYDREIIHSGNIGNYMDGSSGTGGSSSKTVQKATVPANGSAVVTVPEDSIFTATREEAKALNKSTDTTQAWADSSMGTSTPNKAFDTSTGTYWQSDTPGPDSIGASWIAYSFGTAQTIDSLYILHYNSSTALDSFMLQGSNDGGATWIDIEEVTGVYYNGHEHQLSSTASYGHYRLLATSTSTYRWAIKTLELRKSATLQHRIKDADSIDIYTEGDQMTIENNSSVEKTVKVVAQ</sequence>
<protein>
    <recommendedName>
        <fullName evidence="1">F5/8 type C domain-containing protein</fullName>
    </recommendedName>
</protein>
<comment type="caution">
    <text evidence="2">The sequence shown here is derived from an EMBL/GenBank/DDBJ whole genome shotgun (WGS) entry which is preliminary data.</text>
</comment>
<dbReference type="Gene3D" id="2.60.120.260">
    <property type="entry name" value="Galactose-binding domain-like"/>
    <property type="match status" value="1"/>
</dbReference>
<reference evidence="2 3" key="1">
    <citation type="submission" date="2019-08" db="EMBL/GenBank/DDBJ databases">
        <title>Bacillus genomes from the desert of Cuatro Cienegas, Coahuila.</title>
        <authorList>
            <person name="Olmedo-Alvarez G."/>
        </authorList>
    </citation>
    <scope>NUCLEOTIDE SEQUENCE [LARGE SCALE GENOMIC DNA]</scope>
    <source>
        <strain evidence="2 3">CH128b_4D</strain>
    </source>
</reference>
<dbReference type="Pfam" id="PF00754">
    <property type="entry name" value="F5_F8_type_C"/>
    <property type="match status" value="1"/>
</dbReference>
<feature type="domain" description="F5/8 type C" evidence="1">
    <location>
        <begin position="258"/>
        <end position="411"/>
    </location>
</feature>
<evidence type="ECO:0000259" key="1">
    <source>
        <dbReference type="PROSITE" id="PS50022"/>
    </source>
</evidence>
<dbReference type="InterPro" id="IPR000421">
    <property type="entry name" value="FA58C"/>
</dbReference>
<gene>
    <name evidence="2" type="ORF">FZC84_21310</name>
</gene>
<dbReference type="PROSITE" id="PS50022">
    <property type="entry name" value="FA58C_3"/>
    <property type="match status" value="1"/>
</dbReference>
<dbReference type="EMBL" id="VTEG01000028">
    <property type="protein sequence ID" value="TYR95733.1"/>
    <property type="molecule type" value="Genomic_DNA"/>
</dbReference>
<organism evidence="2 3">
    <name type="scientific">Rossellomorea vietnamensis</name>
    <dbReference type="NCBI Taxonomy" id="218284"/>
    <lineage>
        <taxon>Bacteria</taxon>
        <taxon>Bacillati</taxon>
        <taxon>Bacillota</taxon>
        <taxon>Bacilli</taxon>
        <taxon>Bacillales</taxon>
        <taxon>Bacillaceae</taxon>
        <taxon>Rossellomorea</taxon>
    </lineage>
</organism>
<dbReference type="RefSeq" id="WP_148955204.1">
    <property type="nucleotide sequence ID" value="NZ_VTEG01000028.1"/>
</dbReference>